<dbReference type="EMBL" id="BAABJP010000068">
    <property type="protein sequence ID" value="GAA5176337.1"/>
    <property type="molecule type" value="Genomic_DNA"/>
</dbReference>
<dbReference type="SUPFAM" id="SSF159894">
    <property type="entry name" value="YgaC/TfoX-N like"/>
    <property type="match status" value="1"/>
</dbReference>
<evidence type="ECO:0000313" key="2">
    <source>
        <dbReference type="EMBL" id="GAA5176337.1"/>
    </source>
</evidence>
<proteinExistence type="predicted"/>
<dbReference type="Pfam" id="PF04993">
    <property type="entry name" value="TfoX_N"/>
    <property type="match status" value="1"/>
</dbReference>
<comment type="caution">
    <text evidence="2">The sequence shown here is derived from an EMBL/GenBank/DDBJ whole genome shotgun (WGS) entry which is preliminary data.</text>
</comment>
<dbReference type="RefSeq" id="WP_185065755.1">
    <property type="nucleotide sequence ID" value="NZ_BAABJP010000068.1"/>
</dbReference>
<organism evidence="2 3">
    <name type="scientific">Pseudonocardia eucalypti</name>
    <dbReference type="NCBI Taxonomy" id="648755"/>
    <lineage>
        <taxon>Bacteria</taxon>
        <taxon>Bacillati</taxon>
        <taxon>Actinomycetota</taxon>
        <taxon>Actinomycetes</taxon>
        <taxon>Pseudonocardiales</taxon>
        <taxon>Pseudonocardiaceae</taxon>
        <taxon>Pseudonocardia</taxon>
    </lineage>
</organism>
<gene>
    <name evidence="2" type="ORF">GCM10023321_84490</name>
</gene>
<evidence type="ECO:0000259" key="1">
    <source>
        <dbReference type="Pfam" id="PF04993"/>
    </source>
</evidence>
<keyword evidence="3" id="KW-1185">Reference proteome</keyword>
<protein>
    <recommendedName>
        <fullName evidence="1">TfoX N-terminal domain-containing protein</fullName>
    </recommendedName>
</protein>
<sequence length="113" mass="12071">MAYDAHLADRVRELLVVGLPVSEQKMFGGLGFLVAGRMAVAASSQGGLLVRVDPARADDLLATTDARPMRMRGRVVRGWLHVDGDNLHTEQQLAQWIAIGTAAAANAPAKRPS</sequence>
<dbReference type="Proteomes" id="UP001428817">
    <property type="component" value="Unassembled WGS sequence"/>
</dbReference>
<accession>A0ABP9RF73</accession>
<dbReference type="Gene3D" id="3.30.1460.30">
    <property type="entry name" value="YgaC/TfoX-N like chaperone"/>
    <property type="match status" value="1"/>
</dbReference>
<evidence type="ECO:0000313" key="3">
    <source>
        <dbReference type="Proteomes" id="UP001428817"/>
    </source>
</evidence>
<name>A0ABP9RF73_9PSEU</name>
<reference evidence="3" key="1">
    <citation type="journal article" date="2019" name="Int. J. Syst. Evol. Microbiol.">
        <title>The Global Catalogue of Microorganisms (GCM) 10K type strain sequencing project: providing services to taxonomists for standard genome sequencing and annotation.</title>
        <authorList>
            <consortium name="The Broad Institute Genomics Platform"/>
            <consortium name="The Broad Institute Genome Sequencing Center for Infectious Disease"/>
            <person name="Wu L."/>
            <person name="Ma J."/>
        </authorList>
    </citation>
    <scope>NUCLEOTIDE SEQUENCE [LARGE SCALE GENOMIC DNA]</scope>
    <source>
        <strain evidence="3">JCM 18303</strain>
    </source>
</reference>
<feature type="domain" description="TfoX N-terminal" evidence="1">
    <location>
        <begin position="20"/>
        <end position="103"/>
    </location>
</feature>
<dbReference type="InterPro" id="IPR007076">
    <property type="entry name" value="TfoX_N"/>
</dbReference>